<reference evidence="9" key="1">
    <citation type="submission" date="2016-10" db="EMBL/GenBank/DDBJ databases">
        <authorList>
            <person name="Varghese N."/>
            <person name="Submissions S."/>
        </authorList>
    </citation>
    <scope>NUCLEOTIDE SEQUENCE [LARGE SCALE GENOMIC DNA]</scope>
    <source>
        <strain evidence="9">DSM 13577</strain>
    </source>
</reference>
<accession>A0A1H9YW62</accession>
<dbReference type="GO" id="GO:0051301">
    <property type="term" value="P:cell division"/>
    <property type="evidence" value="ECO:0007669"/>
    <property type="project" value="UniProtKB-KW"/>
</dbReference>
<protein>
    <submittedName>
        <fullName evidence="8">Cell division initiation protein</fullName>
    </submittedName>
</protein>
<evidence type="ECO:0000256" key="7">
    <source>
        <dbReference type="SAM" id="Coils"/>
    </source>
</evidence>
<evidence type="ECO:0000313" key="8">
    <source>
        <dbReference type="EMBL" id="SES73430.1"/>
    </source>
</evidence>
<sequence>MPLTPLDIHNKEFSRSFRGYNEDEVNEFLDKIVRDYEKLIKENQDLNEKIKGLTQKLEHYSKIEETLHNAIVVAQETAEEVKQNASREAELIRREAEREAKKTIDEAILKARKIHNEMEEMAKQVHVCRTRFKALLEAQLEMLTADDWTDLEKNLNEYR</sequence>
<evidence type="ECO:0000256" key="3">
    <source>
        <dbReference type="ARBA" id="ARBA00022490"/>
    </source>
</evidence>
<dbReference type="RefSeq" id="WP_091348918.1">
    <property type="nucleotide sequence ID" value="NZ_FOIF01000005.1"/>
</dbReference>
<dbReference type="PANTHER" id="PTHR35794:SF2">
    <property type="entry name" value="CELL DIVISION PROTEIN DIVIVA"/>
    <property type="match status" value="1"/>
</dbReference>
<dbReference type="OrthoDB" id="9815492at2"/>
<dbReference type="Pfam" id="PF05103">
    <property type="entry name" value="DivIVA"/>
    <property type="match status" value="1"/>
</dbReference>
<dbReference type="STRING" id="1120990.SAMN03080614_100555"/>
<dbReference type="NCBIfam" id="TIGR03544">
    <property type="entry name" value="DivI1A_domain"/>
    <property type="match status" value="1"/>
</dbReference>
<keyword evidence="5 7" id="KW-0175">Coiled coil</keyword>
<comment type="similarity">
    <text evidence="2">Belongs to the DivIVA family.</text>
</comment>
<dbReference type="Gene3D" id="6.10.250.660">
    <property type="match status" value="1"/>
</dbReference>
<evidence type="ECO:0000256" key="2">
    <source>
        <dbReference type="ARBA" id="ARBA00009008"/>
    </source>
</evidence>
<keyword evidence="6" id="KW-0131">Cell cycle</keyword>
<dbReference type="AlphaFoldDB" id="A0A1H9YW62"/>
<gene>
    <name evidence="8" type="ORF">SAMN03080614_100555</name>
</gene>
<keyword evidence="9" id="KW-1185">Reference proteome</keyword>
<evidence type="ECO:0000256" key="1">
    <source>
        <dbReference type="ARBA" id="ARBA00004496"/>
    </source>
</evidence>
<keyword evidence="3" id="KW-0963">Cytoplasm</keyword>
<evidence type="ECO:0000256" key="6">
    <source>
        <dbReference type="ARBA" id="ARBA00023306"/>
    </source>
</evidence>
<evidence type="ECO:0000256" key="5">
    <source>
        <dbReference type="ARBA" id="ARBA00023054"/>
    </source>
</evidence>
<proteinExistence type="inferred from homology"/>
<dbReference type="EMBL" id="FOIF01000005">
    <property type="protein sequence ID" value="SES73430.1"/>
    <property type="molecule type" value="Genomic_DNA"/>
</dbReference>
<organism evidence="8 9">
    <name type="scientific">Anaerobranca gottschalkii DSM 13577</name>
    <dbReference type="NCBI Taxonomy" id="1120990"/>
    <lineage>
        <taxon>Bacteria</taxon>
        <taxon>Bacillati</taxon>
        <taxon>Bacillota</taxon>
        <taxon>Clostridia</taxon>
        <taxon>Eubacteriales</taxon>
        <taxon>Proteinivoracaceae</taxon>
        <taxon>Anaerobranca</taxon>
    </lineage>
</organism>
<comment type="subcellular location">
    <subcellularLocation>
        <location evidence="1">Cytoplasm</location>
    </subcellularLocation>
</comment>
<feature type="coiled-coil region" evidence="7">
    <location>
        <begin position="29"/>
        <end position="124"/>
    </location>
</feature>
<dbReference type="InterPro" id="IPR007793">
    <property type="entry name" value="DivIVA_fam"/>
</dbReference>
<dbReference type="InterPro" id="IPR019933">
    <property type="entry name" value="DivIVA_domain"/>
</dbReference>
<dbReference type="PANTHER" id="PTHR35794">
    <property type="entry name" value="CELL DIVISION PROTEIN DIVIVA"/>
    <property type="match status" value="1"/>
</dbReference>
<dbReference type="Proteomes" id="UP000243819">
    <property type="component" value="Unassembled WGS sequence"/>
</dbReference>
<dbReference type="GO" id="GO:0005737">
    <property type="term" value="C:cytoplasm"/>
    <property type="evidence" value="ECO:0007669"/>
    <property type="project" value="UniProtKB-SubCell"/>
</dbReference>
<evidence type="ECO:0000313" key="9">
    <source>
        <dbReference type="Proteomes" id="UP000243819"/>
    </source>
</evidence>
<name>A0A1H9YW62_9FIRM</name>
<keyword evidence="4 8" id="KW-0132">Cell division</keyword>
<evidence type="ECO:0000256" key="4">
    <source>
        <dbReference type="ARBA" id="ARBA00022618"/>
    </source>
</evidence>